<protein>
    <submittedName>
        <fullName evidence="1">Uncharacterized protein</fullName>
    </submittedName>
</protein>
<comment type="caution">
    <text evidence="1">The sequence shown here is derived from an EMBL/GenBank/DDBJ whole genome shotgun (WGS) entry which is preliminary data.</text>
</comment>
<sequence length="856" mass="95477">MFEPVHQVNRNSSHELLETPVLEQPEDRSLGLLLVDPATQEYVEPELHGCRVRCVFDSMESRGIVYRAKRMQAKLNYYLRINRDRYIRVYRARLHALIGTGTFNSVDVQVARGHLTMLEHASGEDQGRLFAESTDMLAMDRASNIKDSHQLQQLNGGILTSADSVLDNGTLRRRTTIADIEQSLVCLSARFALPEDFAKSREFSNLCAALYTAQNDGILSRPFGLGTSRTYDAIVDRQLMTLRSNICAKHLATATQYSLTLNCCWKSSRSNLMVISAGIVVDKAVHTFDWIVIENGSAETAAQQVADSIRHMEQLLQTGNDQHAKQHAQQMPPLLAIVTSSRNESCSQFMERLRLLVARSLDCCYHMKCAAQTLDSISQCLLEPPDAYEEPYNKVGACSASLFEVARAIASDPEAHQRWVERKGNSIAFVCELTEKNACNLLPLFQQMVSVDYDLLLELKNLVIGTMNNQEAAAEISAHFDNLLDRSKAPMFLALVQILVLLDSCVRRVRSQTVTLPDLAVIFARLESTLEAMARNAANEHSNKSSDDMQLVAHCVLARLRQFLATDSDNFTGNLNESTMLSMILAHSLSLYPQDNVHTSYEHPLTSMRLMEFALSLWSRIQNPLDSEAVSMPELFLHWSEFRDHMDTARSLHGSSLPSKFSFGRVLDLVGASLAMQPMPLLASCLCDGPGLVMSETLDEFMLTHLSTSDSFVVQRLSDPVHCKELLLAYMVYEQRQLNVGSKPSKLLSISQHHHDVQTFTVDVNDPPNSAEPTGHDNLAHSVSTGYEGTLAIITSWQEDGADNVHEFNDSNMELFANTLASDNVSYAIPSQLPASSLLLCYFDHLLLPSLLQSDQ</sequence>
<organism evidence="1 2">
    <name type="scientific">Coemansia brasiliensis</name>
    <dbReference type="NCBI Taxonomy" id="2650707"/>
    <lineage>
        <taxon>Eukaryota</taxon>
        <taxon>Fungi</taxon>
        <taxon>Fungi incertae sedis</taxon>
        <taxon>Zoopagomycota</taxon>
        <taxon>Kickxellomycotina</taxon>
        <taxon>Kickxellomycetes</taxon>
        <taxon>Kickxellales</taxon>
        <taxon>Kickxellaceae</taxon>
        <taxon>Coemansia</taxon>
    </lineage>
</organism>
<dbReference type="OrthoDB" id="5533142at2759"/>
<evidence type="ECO:0000313" key="1">
    <source>
        <dbReference type="EMBL" id="KAJ2850551.1"/>
    </source>
</evidence>
<keyword evidence="2" id="KW-1185">Reference proteome</keyword>
<gene>
    <name evidence="1" type="ORF">IWW36_001801</name>
</gene>
<accession>A0A9W8LYR5</accession>
<proteinExistence type="predicted"/>
<reference evidence="1" key="1">
    <citation type="submission" date="2022-07" db="EMBL/GenBank/DDBJ databases">
        <title>Phylogenomic reconstructions and comparative analyses of Kickxellomycotina fungi.</title>
        <authorList>
            <person name="Reynolds N.K."/>
            <person name="Stajich J.E."/>
            <person name="Barry K."/>
            <person name="Grigoriev I.V."/>
            <person name="Crous P."/>
            <person name="Smith M.E."/>
        </authorList>
    </citation>
    <scope>NUCLEOTIDE SEQUENCE</scope>
    <source>
        <strain evidence="1">NRRL 1566</strain>
    </source>
</reference>
<dbReference type="Proteomes" id="UP001139887">
    <property type="component" value="Unassembled WGS sequence"/>
</dbReference>
<dbReference type="EMBL" id="JANBUW010000029">
    <property type="protein sequence ID" value="KAJ2850551.1"/>
    <property type="molecule type" value="Genomic_DNA"/>
</dbReference>
<dbReference type="AlphaFoldDB" id="A0A9W8LYR5"/>
<evidence type="ECO:0000313" key="2">
    <source>
        <dbReference type="Proteomes" id="UP001139887"/>
    </source>
</evidence>
<name>A0A9W8LYR5_9FUNG</name>